<dbReference type="Pfam" id="PF00822">
    <property type="entry name" value="PMP22_Claudin"/>
    <property type="match status" value="1"/>
</dbReference>
<dbReference type="PANTHER" id="PTHR10671">
    <property type="entry name" value="EPITHELIAL MEMBRANE PROTEIN-RELATED"/>
    <property type="match status" value="1"/>
</dbReference>
<dbReference type="Gene3D" id="1.20.140.150">
    <property type="match status" value="1"/>
</dbReference>
<evidence type="ECO:0000256" key="1">
    <source>
        <dbReference type="ARBA" id="ARBA00004141"/>
    </source>
</evidence>
<dbReference type="GO" id="GO:0005886">
    <property type="term" value="C:plasma membrane"/>
    <property type="evidence" value="ECO:0007669"/>
    <property type="project" value="TreeGrafter"/>
</dbReference>
<feature type="transmembrane region" description="Helical" evidence="6">
    <location>
        <begin position="488"/>
        <end position="511"/>
    </location>
</feature>
<feature type="transmembrane region" description="Helical" evidence="6">
    <location>
        <begin position="523"/>
        <end position="547"/>
    </location>
</feature>
<feature type="transmembrane region" description="Helical" evidence="6">
    <location>
        <begin position="397"/>
        <end position="422"/>
    </location>
</feature>
<gene>
    <name evidence="7" type="ORF">C0Q70_02126</name>
</gene>
<proteinExistence type="predicted"/>
<feature type="transmembrane region" description="Helical" evidence="6">
    <location>
        <begin position="96"/>
        <end position="117"/>
    </location>
</feature>
<feature type="transmembrane region" description="Helical" evidence="6">
    <location>
        <begin position="458"/>
        <end position="476"/>
    </location>
</feature>
<dbReference type="EMBL" id="PZQS01000001">
    <property type="protein sequence ID" value="PVD39492.1"/>
    <property type="molecule type" value="Genomic_DNA"/>
</dbReference>
<evidence type="ECO:0000313" key="8">
    <source>
        <dbReference type="Proteomes" id="UP000245119"/>
    </source>
</evidence>
<evidence type="ECO:0000313" key="7">
    <source>
        <dbReference type="EMBL" id="PVD39492.1"/>
    </source>
</evidence>
<evidence type="ECO:0000256" key="3">
    <source>
        <dbReference type="ARBA" id="ARBA00022989"/>
    </source>
</evidence>
<evidence type="ECO:0000256" key="5">
    <source>
        <dbReference type="SAM" id="MobiDB-lite"/>
    </source>
</evidence>
<keyword evidence="4 6" id="KW-0472">Membrane</keyword>
<name>A0A2T7Q1E7_POMCA</name>
<protein>
    <submittedName>
        <fullName evidence="7">Uncharacterized protein</fullName>
    </submittedName>
</protein>
<comment type="caution">
    <text evidence="7">The sequence shown here is derived from an EMBL/GenBank/DDBJ whole genome shotgun (WGS) entry which is preliminary data.</text>
</comment>
<dbReference type="PANTHER" id="PTHR10671:SF108">
    <property type="entry name" value="CLAUDIN FAMILY PROTEIN-RELATED"/>
    <property type="match status" value="1"/>
</dbReference>
<keyword evidence="2 6" id="KW-0812">Transmembrane</keyword>
<dbReference type="InterPro" id="IPR004031">
    <property type="entry name" value="PMP22/EMP/MP20/Claudin"/>
</dbReference>
<evidence type="ECO:0000256" key="4">
    <source>
        <dbReference type="ARBA" id="ARBA00023136"/>
    </source>
</evidence>
<accession>A0A2T7Q1E7</accession>
<keyword evidence="3 6" id="KW-1133">Transmembrane helix</keyword>
<dbReference type="Proteomes" id="UP000245119">
    <property type="component" value="Linkage Group LG1"/>
</dbReference>
<evidence type="ECO:0000256" key="6">
    <source>
        <dbReference type="SAM" id="Phobius"/>
    </source>
</evidence>
<keyword evidence="8" id="KW-1185">Reference proteome</keyword>
<organism evidence="7 8">
    <name type="scientific">Pomacea canaliculata</name>
    <name type="common">Golden apple snail</name>
    <dbReference type="NCBI Taxonomy" id="400727"/>
    <lineage>
        <taxon>Eukaryota</taxon>
        <taxon>Metazoa</taxon>
        <taxon>Spiralia</taxon>
        <taxon>Lophotrochozoa</taxon>
        <taxon>Mollusca</taxon>
        <taxon>Gastropoda</taxon>
        <taxon>Caenogastropoda</taxon>
        <taxon>Architaenioglossa</taxon>
        <taxon>Ampullarioidea</taxon>
        <taxon>Ampullariidae</taxon>
        <taxon>Pomacea</taxon>
    </lineage>
</organism>
<feature type="compositionally biased region" description="Low complexity" evidence="5">
    <location>
        <begin position="179"/>
        <end position="190"/>
    </location>
</feature>
<feature type="transmembrane region" description="Helical" evidence="6">
    <location>
        <begin position="12"/>
        <end position="35"/>
    </location>
</feature>
<dbReference type="AlphaFoldDB" id="A0A2T7Q1E7"/>
<sequence length="672" mass="73145">MSGLSERPACYKVAVFMLFKSIALFITGFAVPWWAQNYSHDDGIINSHSGLWLGCTQDGCSAISGQPGVLGLISCLIYIVNTSPILKRSPELGYSWGFGLDLAGSILVVLVALIIAVSNSRKTTEDSDRRFYYYYDHHRSRGRLTDLDADGYGDDGVDDSARGHNGLSSRNRRGAEPPESTTEEASCPAAATPPPPYTPPLESSPRSAHPCRCHGRTWGGEAPNVDTLRQRSAGNHVQNHVTSQDVNRLETNCTIRTVRLYKIPVSSTGGEPRKPSAVCPPALGAAFPGLGEGPTSARCPRQCSSTRGMLCACPRFGGHSPVMLPTNMRGKHGSRCRMSDTSVSSAKNMTEYQQTDRTTVSPVALACRGEAGDSLEIAFLTRHGSAMGVVLMTRHPVYIAGVFSVFIATILFFIGSIVPAWIVSGDVGVGLWFARNDSGHIWSYNIKNDEEWVKTVKILQVIGMLFLVFSCCTAVFTECRFKPRPPSYFLESVVLIGGLVSLSGPMVYIGHTRHGVESSDFRYGWALSLNVAAACLAIVTAVVMFITNALTNSPRARGNHFGGYPLHDVRADSSQHLTIPDTWEDVNYARLSPSHLLQDGYHLGRDDFATWDSPSMSRGYLGHTMPYSPARDYGDVMGSPYSAYAPAYTIPRAVLRSGYHGYRNSNLEDDGL</sequence>
<evidence type="ECO:0000256" key="2">
    <source>
        <dbReference type="ARBA" id="ARBA00022692"/>
    </source>
</evidence>
<feature type="region of interest" description="Disordered" evidence="5">
    <location>
        <begin position="155"/>
        <end position="210"/>
    </location>
</feature>
<comment type="subcellular location">
    <subcellularLocation>
        <location evidence="1">Membrane</location>
        <topology evidence="1">Multi-pass membrane protein</topology>
    </subcellularLocation>
</comment>
<reference evidence="7 8" key="1">
    <citation type="submission" date="2018-04" db="EMBL/GenBank/DDBJ databases">
        <title>The genome of golden apple snail Pomacea canaliculata provides insight into stress tolerance and invasive adaptation.</title>
        <authorList>
            <person name="Liu C."/>
            <person name="Liu B."/>
            <person name="Ren Y."/>
            <person name="Zhang Y."/>
            <person name="Wang H."/>
            <person name="Li S."/>
            <person name="Jiang F."/>
            <person name="Yin L."/>
            <person name="Zhang G."/>
            <person name="Qian W."/>
            <person name="Fan W."/>
        </authorList>
    </citation>
    <scope>NUCLEOTIDE SEQUENCE [LARGE SCALE GENOMIC DNA]</scope>
    <source>
        <strain evidence="7">SZHN2017</strain>
        <tissue evidence="7">Muscle</tissue>
    </source>
</reference>
<dbReference type="InterPro" id="IPR050579">
    <property type="entry name" value="PMP-22/EMP/MP20-like"/>
</dbReference>